<name>K1TRB2_9ZZZZ</name>
<keyword evidence="1" id="KW-1133">Transmembrane helix</keyword>
<comment type="caution">
    <text evidence="2">The sequence shown here is derived from an EMBL/GenBank/DDBJ whole genome shotgun (WGS) entry which is preliminary data.</text>
</comment>
<evidence type="ECO:0000256" key="1">
    <source>
        <dbReference type="SAM" id="Phobius"/>
    </source>
</evidence>
<gene>
    <name evidence="2" type="ORF">LEA_05123</name>
</gene>
<evidence type="ECO:0000313" key="2">
    <source>
        <dbReference type="EMBL" id="EKC75592.1"/>
    </source>
</evidence>
<accession>K1TRB2</accession>
<sequence length="150" mass="16818">MANTDNKNNKKFSLRKLIYNDKYLIVFSIITAVIVWISTSMSLSPETTKNITVPVNVDFSNTAADQLGIKCYGDTKIDVDVTVNCKKYLARDISADDLKVQLQTNAVTSKGNYEVPITVSSVNENADFNISSYYPTVYKAYFDVEDEKNT</sequence>
<dbReference type="Gene3D" id="2.170.120.30">
    <property type="match status" value="1"/>
</dbReference>
<keyword evidence="1" id="KW-0812">Transmembrane</keyword>
<organism evidence="2">
    <name type="scientific">human gut metagenome</name>
    <dbReference type="NCBI Taxonomy" id="408170"/>
    <lineage>
        <taxon>unclassified sequences</taxon>
        <taxon>metagenomes</taxon>
        <taxon>organismal metagenomes</taxon>
    </lineage>
</organism>
<reference evidence="2" key="1">
    <citation type="journal article" date="2013" name="Environ. Microbiol.">
        <title>Microbiota from the distal guts of lean and obese adolescents exhibit partial functional redundancy besides clear differences in community structure.</title>
        <authorList>
            <person name="Ferrer M."/>
            <person name="Ruiz A."/>
            <person name="Lanza F."/>
            <person name="Haange S.B."/>
            <person name="Oberbach A."/>
            <person name="Till H."/>
            <person name="Bargiela R."/>
            <person name="Campoy C."/>
            <person name="Segura M.T."/>
            <person name="Richter M."/>
            <person name="von Bergen M."/>
            <person name="Seifert J."/>
            <person name="Suarez A."/>
        </authorList>
    </citation>
    <scope>NUCLEOTIDE SEQUENCE</scope>
</reference>
<feature type="transmembrane region" description="Helical" evidence="1">
    <location>
        <begin position="23"/>
        <end position="43"/>
    </location>
</feature>
<evidence type="ECO:0008006" key="3">
    <source>
        <dbReference type="Google" id="ProtNLM"/>
    </source>
</evidence>
<proteinExistence type="predicted"/>
<keyword evidence="1" id="KW-0472">Membrane</keyword>
<protein>
    <recommendedName>
        <fullName evidence="3">YbbR-like protein</fullName>
    </recommendedName>
</protein>
<dbReference type="AlphaFoldDB" id="K1TRB2"/>
<dbReference type="EMBL" id="AJWY01003355">
    <property type="protein sequence ID" value="EKC75592.1"/>
    <property type="molecule type" value="Genomic_DNA"/>
</dbReference>